<feature type="compositionally biased region" description="Basic and acidic residues" evidence="1">
    <location>
        <begin position="16"/>
        <end position="25"/>
    </location>
</feature>
<dbReference type="STRING" id="105696.A0A1Y2LLI0"/>
<dbReference type="Pfam" id="PF24580">
    <property type="entry name" value="DUF7607"/>
    <property type="match status" value="1"/>
</dbReference>
<evidence type="ECO:0000259" key="2">
    <source>
        <dbReference type="Pfam" id="PF24580"/>
    </source>
</evidence>
<reference evidence="3 4" key="1">
    <citation type="journal article" date="2017" name="Genome Announc.">
        <title>Genome sequence of the saprophytic ascomycete Epicoccum nigrum ICMP 19927 strain isolated from New Zealand.</title>
        <authorList>
            <person name="Fokin M."/>
            <person name="Fleetwood D."/>
            <person name="Weir B.S."/>
            <person name="Villas-Boas S.G."/>
        </authorList>
    </citation>
    <scope>NUCLEOTIDE SEQUENCE [LARGE SCALE GENOMIC DNA]</scope>
    <source>
        <strain evidence="3 4">ICMP 19927</strain>
    </source>
</reference>
<dbReference type="OMA" id="LFLSWWF"/>
<evidence type="ECO:0000313" key="3">
    <source>
        <dbReference type="EMBL" id="OSS43738.1"/>
    </source>
</evidence>
<organism evidence="3 4">
    <name type="scientific">Epicoccum nigrum</name>
    <name type="common">Soil fungus</name>
    <name type="synonym">Epicoccum purpurascens</name>
    <dbReference type="NCBI Taxonomy" id="105696"/>
    <lineage>
        <taxon>Eukaryota</taxon>
        <taxon>Fungi</taxon>
        <taxon>Dikarya</taxon>
        <taxon>Ascomycota</taxon>
        <taxon>Pezizomycotina</taxon>
        <taxon>Dothideomycetes</taxon>
        <taxon>Pleosporomycetidae</taxon>
        <taxon>Pleosporales</taxon>
        <taxon>Pleosporineae</taxon>
        <taxon>Didymellaceae</taxon>
        <taxon>Epicoccum</taxon>
    </lineage>
</organism>
<name>A0A1Y2LLI0_EPING</name>
<dbReference type="InterPro" id="IPR056026">
    <property type="entry name" value="DUF7607"/>
</dbReference>
<feature type="compositionally biased region" description="Polar residues" evidence="1">
    <location>
        <begin position="536"/>
        <end position="545"/>
    </location>
</feature>
<sequence length="551" mass="61602">MHEFRLSDHNTSGPARRQDEPESDGRKRRRLVPITVAAEQLSEDVKAEVVQLSKAPNAESPTEPGAWDHLSKWIQADHTIVVDTEGEEVEYSDVSDEASGLAEESEDDREETSVQVEGLNTRPSKLGAETVVEIIQSCIESYELAWTPGKGETQRRDGEREGEVPVIYDPLAMWKEAEAAGQRDELAKKYELAGEYYRQRLDRLCDEIAKDPGNTAAGVRMMCRNLEITVDLIQQATWLEDIYRLSPEGSSDEESQNEASMVANEVRIPPTRLYGSIRHRAAPSQIVDLDKPSDSEDEGLAPNAIVAMSLQDENGKSEEKGTLSGTPASDLVPLDLVESVETASASPPADVHSRAFLGDAPEQSSLSTVSRWSWAFLEETKDRKRAVSKAIYELSQTDRETIRQRLRQVGSAKMVREIPVYVNMLSRGTAKMPGILPSDLAKIVTFTKLFMCWWLCGNYFQREIPETHLMELEEHLQSDSSDVSIFCNYVDTVLRTTFSRKALSCPIKPSQAEIIEISDDDDQLPAKPPRRRKTNLNKLGSQRKTPVTVPI</sequence>
<dbReference type="Proteomes" id="UP000193240">
    <property type="component" value="Unassembled WGS sequence"/>
</dbReference>
<feature type="domain" description="DUF7607" evidence="2">
    <location>
        <begin position="129"/>
        <end position="245"/>
    </location>
</feature>
<proteinExistence type="predicted"/>
<evidence type="ECO:0000313" key="4">
    <source>
        <dbReference type="Proteomes" id="UP000193240"/>
    </source>
</evidence>
<dbReference type="EMBL" id="KZ107862">
    <property type="protein sequence ID" value="OSS43738.1"/>
    <property type="molecule type" value="Genomic_DNA"/>
</dbReference>
<keyword evidence="4" id="KW-1185">Reference proteome</keyword>
<gene>
    <name evidence="3" type="ORF">B5807_11546</name>
</gene>
<dbReference type="InParanoid" id="A0A1Y2LLI0"/>
<accession>A0A1Y2LLI0</accession>
<dbReference type="AlphaFoldDB" id="A0A1Y2LLI0"/>
<feature type="region of interest" description="Disordered" evidence="1">
    <location>
        <begin position="1"/>
        <end position="31"/>
    </location>
</feature>
<protein>
    <recommendedName>
        <fullName evidence="2">DUF7607 domain-containing protein</fullName>
    </recommendedName>
</protein>
<feature type="compositionally biased region" description="Acidic residues" evidence="1">
    <location>
        <begin position="86"/>
        <end position="96"/>
    </location>
</feature>
<feature type="region of interest" description="Disordered" evidence="1">
    <location>
        <begin position="86"/>
        <end position="111"/>
    </location>
</feature>
<evidence type="ECO:0000256" key="1">
    <source>
        <dbReference type="SAM" id="MobiDB-lite"/>
    </source>
</evidence>
<feature type="region of interest" description="Disordered" evidence="1">
    <location>
        <begin position="518"/>
        <end position="551"/>
    </location>
</feature>